<dbReference type="GO" id="GO:0008270">
    <property type="term" value="F:zinc ion binding"/>
    <property type="evidence" value="ECO:0007669"/>
    <property type="project" value="UniProtKB-UniRule"/>
</dbReference>
<keyword evidence="5 14" id="KW-0479">Metal-binding</keyword>
<comment type="function">
    <text evidence="11 14">Participates actively in the response to hyperosmotic and heat shock by preventing the aggregation of stress-denatured proteins and by disaggregating proteins, also in an autonomous, DnaK-independent fashion. Unfolded proteins bind initially to DnaJ; upon interaction with the DnaJ-bound protein, DnaK hydrolyzes its bound ATP, resulting in the formation of a stable complex. GrpE releases ADP from DnaK; ATP binding to DnaK triggers the release of the substrate protein, thus completing the reaction cycle. Several rounds of ATP-dependent interactions between DnaJ, DnaK and GrpE are required for fully efficient folding. Also involved, together with DnaK and GrpE, in the DNA replication of plasmids through activation of initiation proteins.</text>
</comment>
<evidence type="ECO:0000256" key="10">
    <source>
        <dbReference type="ARBA" id="ARBA00023186"/>
    </source>
</evidence>
<dbReference type="HAMAP" id="MF_01152">
    <property type="entry name" value="DnaJ"/>
    <property type="match status" value="1"/>
</dbReference>
<organism evidence="18">
    <name type="scientific">Candidatus Kentrum sp. LFY</name>
    <dbReference type="NCBI Taxonomy" id="2126342"/>
    <lineage>
        <taxon>Bacteria</taxon>
        <taxon>Pseudomonadati</taxon>
        <taxon>Pseudomonadota</taxon>
        <taxon>Gammaproteobacteria</taxon>
        <taxon>Candidatus Kentrum</taxon>
    </lineage>
</organism>
<keyword evidence="7 14" id="KW-0863">Zinc-finger</keyword>
<comment type="subunit">
    <text evidence="2 14">Homodimer.</text>
</comment>
<dbReference type="AlphaFoldDB" id="A0A450V4U9"/>
<dbReference type="Pfam" id="PF00684">
    <property type="entry name" value="DnaJ_CXXCXGXG"/>
    <property type="match status" value="1"/>
</dbReference>
<dbReference type="FunFam" id="2.10.230.10:FF:000002">
    <property type="entry name" value="Molecular chaperone DnaJ"/>
    <property type="match status" value="1"/>
</dbReference>
<evidence type="ECO:0000256" key="11">
    <source>
        <dbReference type="ARBA" id="ARBA00053423"/>
    </source>
</evidence>
<feature type="binding site" evidence="14">
    <location>
        <position position="201"/>
    </location>
    <ligand>
        <name>Zn(2+)</name>
        <dbReference type="ChEBI" id="CHEBI:29105"/>
        <label>1</label>
    </ligand>
</feature>
<feature type="repeat" description="CXXCXGXG motif" evidence="14">
    <location>
        <begin position="148"/>
        <end position="155"/>
    </location>
</feature>
<comment type="domain">
    <text evidence="14">The J domain is necessary and sufficient to stimulate DnaK ATPase activity. Zinc center 1 plays an important role in the autonomous, DnaK-independent chaperone activity of DnaJ. Zinc center 2 is essential for interaction with DnaK and for DnaJ activity.</text>
</comment>
<keyword evidence="9 14" id="KW-0346">Stress response</keyword>
<keyword evidence="10 14" id="KW-0143">Chaperone</keyword>
<evidence type="ECO:0000256" key="4">
    <source>
        <dbReference type="ARBA" id="ARBA00022705"/>
    </source>
</evidence>
<feature type="domain" description="CR-type" evidence="17">
    <location>
        <begin position="135"/>
        <end position="213"/>
    </location>
</feature>
<feature type="zinc finger region" description="CR-type" evidence="15">
    <location>
        <begin position="135"/>
        <end position="213"/>
    </location>
</feature>
<feature type="repeat" description="CXXCXGXG motif" evidence="14">
    <location>
        <begin position="165"/>
        <end position="172"/>
    </location>
</feature>
<evidence type="ECO:0000256" key="7">
    <source>
        <dbReference type="ARBA" id="ARBA00022771"/>
    </source>
</evidence>
<dbReference type="GO" id="GO:0051082">
    <property type="term" value="F:unfolded protein binding"/>
    <property type="evidence" value="ECO:0007669"/>
    <property type="project" value="UniProtKB-UniRule"/>
</dbReference>
<keyword evidence="6 14" id="KW-0677">Repeat</keyword>
<evidence type="ECO:0000256" key="14">
    <source>
        <dbReference type="HAMAP-Rule" id="MF_01152"/>
    </source>
</evidence>
<dbReference type="InterPro" id="IPR036410">
    <property type="entry name" value="HSP_DnaJ_Cys-rich_dom_sf"/>
</dbReference>
<feature type="binding site" evidence="14">
    <location>
        <position position="148"/>
    </location>
    <ligand>
        <name>Zn(2+)</name>
        <dbReference type="ChEBI" id="CHEBI:29105"/>
        <label>1</label>
    </ligand>
</feature>
<dbReference type="InterPro" id="IPR008971">
    <property type="entry name" value="HSP40/DnaJ_pept-bd"/>
</dbReference>
<proteinExistence type="inferred from homology"/>
<dbReference type="Pfam" id="PF01556">
    <property type="entry name" value="DnaJ_C"/>
    <property type="match status" value="1"/>
</dbReference>
<feature type="binding site" evidence="14">
    <location>
        <position position="168"/>
    </location>
    <ligand>
        <name>Zn(2+)</name>
        <dbReference type="ChEBI" id="CHEBI:29105"/>
        <label>2</label>
    </ligand>
</feature>
<dbReference type="InterPro" id="IPR001623">
    <property type="entry name" value="DnaJ_domain"/>
</dbReference>
<dbReference type="SUPFAM" id="SSF46565">
    <property type="entry name" value="Chaperone J-domain"/>
    <property type="match status" value="1"/>
</dbReference>
<evidence type="ECO:0000256" key="1">
    <source>
        <dbReference type="ARBA" id="ARBA00004496"/>
    </source>
</evidence>
<dbReference type="FunFam" id="1.10.287.110:FF:000034">
    <property type="entry name" value="Chaperone protein DnaJ"/>
    <property type="match status" value="1"/>
</dbReference>
<comment type="subcellular location">
    <subcellularLocation>
        <location evidence="1 14">Cytoplasm</location>
    </subcellularLocation>
</comment>
<feature type="domain" description="J" evidence="16">
    <location>
        <begin position="5"/>
        <end position="70"/>
    </location>
</feature>
<feature type="repeat" description="CXXCXGXG motif" evidence="14">
    <location>
        <begin position="187"/>
        <end position="194"/>
    </location>
</feature>
<dbReference type="InterPro" id="IPR012724">
    <property type="entry name" value="DnaJ"/>
</dbReference>
<dbReference type="PROSITE" id="PS51188">
    <property type="entry name" value="ZF_CR"/>
    <property type="match status" value="1"/>
</dbReference>
<dbReference type="Gene3D" id="2.10.230.10">
    <property type="entry name" value="Heat shock protein DnaJ, cysteine-rich domain"/>
    <property type="match status" value="1"/>
</dbReference>
<evidence type="ECO:0000259" key="16">
    <source>
        <dbReference type="PROSITE" id="PS50076"/>
    </source>
</evidence>
<evidence type="ECO:0000256" key="5">
    <source>
        <dbReference type="ARBA" id="ARBA00022723"/>
    </source>
</evidence>
<sequence length="379" mass="41375">MAKRDYYEILDLAQNASEGEIKKAYRRLAMKYHPDRNPGDKGAEEKFKECKEAYEILSDSRKRAAYDQFGHAGIDPSMAGNAGFGGNGGGFGNDIFDEMFANIFGGGVQSGSRSVRRGTDLRYELTVNLEQAVSGTTKKIQFPALSQCSDCYGSGVKSGSEPINCKVCGGRGQIRMQQGFFSVQQTCPQCRGAGKVIIDPCSTCGGQGRVRKNKTLSIDIPPGVDNGDRIRLAGEGDPGSKNGPSGDLYVEIRVREHPIFTRKGTTLYCDVPISFTTATLGGELEVPTLQDRVNLKVPPETQSGKVFRLRGKGVTSVRNGIVGDLLCQVTIETPINLSKKQKELLQAFDDSMRDSKRKHSPRASSWLDGVKKFFEDMKS</sequence>
<protein>
    <recommendedName>
        <fullName evidence="13 14">Chaperone protein DnaJ</fullName>
    </recommendedName>
</protein>
<dbReference type="NCBIfam" id="TIGR02349">
    <property type="entry name" value="DnaJ_bact"/>
    <property type="match status" value="1"/>
</dbReference>
<dbReference type="GO" id="GO:0005737">
    <property type="term" value="C:cytoplasm"/>
    <property type="evidence" value="ECO:0007669"/>
    <property type="project" value="UniProtKB-SubCell"/>
</dbReference>
<dbReference type="InterPro" id="IPR036869">
    <property type="entry name" value="J_dom_sf"/>
</dbReference>
<dbReference type="NCBIfam" id="NF008035">
    <property type="entry name" value="PRK10767.1"/>
    <property type="match status" value="1"/>
</dbReference>
<dbReference type="CDD" id="cd06257">
    <property type="entry name" value="DnaJ"/>
    <property type="match status" value="1"/>
</dbReference>
<evidence type="ECO:0000256" key="8">
    <source>
        <dbReference type="ARBA" id="ARBA00022833"/>
    </source>
</evidence>
<comment type="similarity">
    <text evidence="12 14">Belongs to the DnaJ family.</text>
</comment>
<dbReference type="PANTHER" id="PTHR43096">
    <property type="entry name" value="DNAJ HOMOLOG 1, MITOCHONDRIAL-RELATED"/>
    <property type="match status" value="1"/>
</dbReference>
<comment type="cofactor">
    <cofactor evidence="14">
        <name>Zn(2+)</name>
        <dbReference type="ChEBI" id="CHEBI:29105"/>
    </cofactor>
    <text evidence="14">Binds 2 Zn(2+) ions per monomer.</text>
</comment>
<dbReference type="PROSITE" id="PS50076">
    <property type="entry name" value="DNAJ_2"/>
    <property type="match status" value="1"/>
</dbReference>
<feature type="binding site" evidence="14">
    <location>
        <position position="187"/>
    </location>
    <ligand>
        <name>Zn(2+)</name>
        <dbReference type="ChEBI" id="CHEBI:29105"/>
        <label>2</label>
    </ligand>
</feature>
<feature type="binding site" evidence="14">
    <location>
        <position position="190"/>
    </location>
    <ligand>
        <name>Zn(2+)</name>
        <dbReference type="ChEBI" id="CHEBI:29105"/>
        <label>2</label>
    </ligand>
</feature>
<dbReference type="GO" id="GO:0042026">
    <property type="term" value="P:protein refolding"/>
    <property type="evidence" value="ECO:0007669"/>
    <property type="project" value="TreeGrafter"/>
</dbReference>
<dbReference type="CDD" id="cd10747">
    <property type="entry name" value="DnaJ_C"/>
    <property type="match status" value="1"/>
</dbReference>
<dbReference type="PANTHER" id="PTHR43096:SF48">
    <property type="entry name" value="CHAPERONE PROTEIN DNAJ"/>
    <property type="match status" value="1"/>
</dbReference>
<evidence type="ECO:0000256" key="6">
    <source>
        <dbReference type="ARBA" id="ARBA00022737"/>
    </source>
</evidence>
<evidence type="ECO:0000256" key="3">
    <source>
        <dbReference type="ARBA" id="ARBA00022490"/>
    </source>
</evidence>
<dbReference type="SUPFAM" id="SSF57938">
    <property type="entry name" value="DnaJ/Hsp40 cysteine-rich domain"/>
    <property type="match status" value="1"/>
</dbReference>
<feature type="binding site" evidence="14">
    <location>
        <position position="151"/>
    </location>
    <ligand>
        <name>Zn(2+)</name>
        <dbReference type="ChEBI" id="CHEBI:29105"/>
        <label>1</label>
    </ligand>
</feature>
<dbReference type="InterPro" id="IPR001305">
    <property type="entry name" value="HSP_DnaJ_Cys-rich_dom"/>
</dbReference>
<dbReference type="InterPro" id="IPR002939">
    <property type="entry name" value="DnaJ_C"/>
</dbReference>
<dbReference type="Pfam" id="PF00226">
    <property type="entry name" value="DnaJ"/>
    <property type="match status" value="1"/>
</dbReference>
<dbReference type="CDD" id="cd10719">
    <property type="entry name" value="DnaJ_zf"/>
    <property type="match status" value="1"/>
</dbReference>
<dbReference type="Gene3D" id="1.10.287.110">
    <property type="entry name" value="DnaJ domain"/>
    <property type="match status" value="1"/>
</dbReference>
<accession>A0A450V4U9</accession>
<feature type="binding site" evidence="14">
    <location>
        <position position="204"/>
    </location>
    <ligand>
        <name>Zn(2+)</name>
        <dbReference type="ChEBI" id="CHEBI:29105"/>
        <label>1</label>
    </ligand>
</feature>
<dbReference type="FunFam" id="2.60.260.20:FF:000004">
    <property type="entry name" value="Molecular chaperone DnaJ"/>
    <property type="match status" value="1"/>
</dbReference>
<evidence type="ECO:0000313" key="18">
    <source>
        <dbReference type="EMBL" id="VFJ99844.1"/>
    </source>
</evidence>
<reference evidence="18" key="1">
    <citation type="submission" date="2019-02" db="EMBL/GenBank/DDBJ databases">
        <authorList>
            <person name="Gruber-Vodicka R. H."/>
            <person name="Seah K. B. B."/>
        </authorList>
    </citation>
    <scope>NUCLEOTIDE SEQUENCE</scope>
    <source>
        <strain evidence="18">BECK_M6</strain>
    </source>
</reference>
<feature type="repeat" description="CXXCXGXG motif" evidence="14">
    <location>
        <begin position="201"/>
        <end position="208"/>
    </location>
</feature>
<evidence type="ECO:0000256" key="12">
    <source>
        <dbReference type="ARBA" id="ARBA00061004"/>
    </source>
</evidence>
<keyword evidence="4 14" id="KW-0235">DNA replication</keyword>
<name>A0A450V4U9_9GAMM</name>
<keyword evidence="8 14" id="KW-0862">Zinc</keyword>
<dbReference type="EMBL" id="CAADFH010000106">
    <property type="protein sequence ID" value="VFJ99844.1"/>
    <property type="molecule type" value="Genomic_DNA"/>
</dbReference>
<gene>
    <name evidence="14" type="primary">dnaJ</name>
    <name evidence="18" type="ORF">BECKLFY1418A_GA0070994_11069</name>
</gene>
<evidence type="ECO:0000256" key="15">
    <source>
        <dbReference type="PROSITE-ProRule" id="PRU00546"/>
    </source>
</evidence>
<keyword evidence="3 14" id="KW-0963">Cytoplasm</keyword>
<evidence type="ECO:0000259" key="17">
    <source>
        <dbReference type="PROSITE" id="PS51188"/>
    </source>
</evidence>
<dbReference type="GO" id="GO:0005524">
    <property type="term" value="F:ATP binding"/>
    <property type="evidence" value="ECO:0007669"/>
    <property type="project" value="InterPro"/>
</dbReference>
<dbReference type="PRINTS" id="PR00625">
    <property type="entry name" value="JDOMAIN"/>
</dbReference>
<dbReference type="GO" id="GO:0031072">
    <property type="term" value="F:heat shock protein binding"/>
    <property type="evidence" value="ECO:0007669"/>
    <property type="project" value="InterPro"/>
</dbReference>
<evidence type="ECO:0000256" key="13">
    <source>
        <dbReference type="ARBA" id="ARBA00067609"/>
    </source>
</evidence>
<feature type="binding site" evidence="14">
    <location>
        <position position="165"/>
    </location>
    <ligand>
        <name>Zn(2+)</name>
        <dbReference type="ChEBI" id="CHEBI:29105"/>
        <label>2</label>
    </ligand>
</feature>
<dbReference type="Gene3D" id="2.60.260.20">
    <property type="entry name" value="Urease metallochaperone UreE, N-terminal domain"/>
    <property type="match status" value="2"/>
</dbReference>
<dbReference type="GO" id="GO:0009408">
    <property type="term" value="P:response to heat"/>
    <property type="evidence" value="ECO:0007669"/>
    <property type="project" value="InterPro"/>
</dbReference>
<dbReference type="SMART" id="SM00271">
    <property type="entry name" value="DnaJ"/>
    <property type="match status" value="1"/>
</dbReference>
<evidence type="ECO:0000256" key="2">
    <source>
        <dbReference type="ARBA" id="ARBA00011738"/>
    </source>
</evidence>
<dbReference type="SUPFAM" id="SSF49493">
    <property type="entry name" value="HSP40/DnaJ peptide-binding domain"/>
    <property type="match status" value="2"/>
</dbReference>
<evidence type="ECO:0000256" key="9">
    <source>
        <dbReference type="ARBA" id="ARBA00023016"/>
    </source>
</evidence>
<dbReference type="GO" id="GO:0006260">
    <property type="term" value="P:DNA replication"/>
    <property type="evidence" value="ECO:0007669"/>
    <property type="project" value="UniProtKB-KW"/>
</dbReference>